<evidence type="ECO:0000313" key="1">
    <source>
        <dbReference type="EMBL" id="RKO89127.1"/>
    </source>
</evidence>
<dbReference type="Proteomes" id="UP000269721">
    <property type="component" value="Unassembled WGS sequence"/>
</dbReference>
<name>A0A4V1IR80_9FUNG</name>
<organism evidence="1 2">
    <name type="scientific">Blyttiomyces helicus</name>
    <dbReference type="NCBI Taxonomy" id="388810"/>
    <lineage>
        <taxon>Eukaryota</taxon>
        <taxon>Fungi</taxon>
        <taxon>Fungi incertae sedis</taxon>
        <taxon>Chytridiomycota</taxon>
        <taxon>Chytridiomycota incertae sedis</taxon>
        <taxon>Chytridiomycetes</taxon>
        <taxon>Chytridiomycetes incertae sedis</taxon>
        <taxon>Blyttiomyces</taxon>
    </lineage>
</organism>
<sequence length="224" mass="24435">MGGVVWRDPAPDILSVPNHDPYFVAPYVFLEKSVWKGGAKERRERGIGGEQSNEGREARGHSIWEILGISQKSVHNFGDPIPQLEPSVGATAGRLAPAPALQAAITDCNSPFGELPNGRRYQAARYLGIGQWSKADESNDASRLLAAAPQMRERRGRGEHLCLASPAASPCQQKQNKTPLGRHSKLFASQGDSNGEFSQLARPPRNHEFFGCRTCALLRIKGAR</sequence>
<dbReference type="EMBL" id="KZ996275">
    <property type="protein sequence ID" value="RKO89127.1"/>
    <property type="molecule type" value="Genomic_DNA"/>
</dbReference>
<keyword evidence="2" id="KW-1185">Reference proteome</keyword>
<protein>
    <submittedName>
        <fullName evidence="1">Uncharacterized protein</fullName>
    </submittedName>
</protein>
<accession>A0A4V1IR80</accession>
<gene>
    <name evidence="1" type="ORF">BDK51DRAFT_51716</name>
</gene>
<dbReference type="AlphaFoldDB" id="A0A4V1IR80"/>
<reference evidence="2" key="1">
    <citation type="journal article" date="2018" name="Nat. Microbiol.">
        <title>Leveraging single-cell genomics to expand the fungal tree of life.</title>
        <authorList>
            <person name="Ahrendt S.R."/>
            <person name="Quandt C.A."/>
            <person name="Ciobanu D."/>
            <person name="Clum A."/>
            <person name="Salamov A."/>
            <person name="Andreopoulos B."/>
            <person name="Cheng J.F."/>
            <person name="Woyke T."/>
            <person name="Pelin A."/>
            <person name="Henrissat B."/>
            <person name="Reynolds N.K."/>
            <person name="Benny G.L."/>
            <person name="Smith M.E."/>
            <person name="James T.Y."/>
            <person name="Grigoriev I.V."/>
        </authorList>
    </citation>
    <scope>NUCLEOTIDE SEQUENCE [LARGE SCALE GENOMIC DNA]</scope>
</reference>
<evidence type="ECO:0000313" key="2">
    <source>
        <dbReference type="Proteomes" id="UP000269721"/>
    </source>
</evidence>
<proteinExistence type="predicted"/>